<name>A0ABN2W0Y2_9ACTN</name>
<dbReference type="RefSeq" id="WP_344327689.1">
    <property type="nucleotide sequence ID" value="NZ_BAAAPY010000006.1"/>
</dbReference>
<reference evidence="1 2" key="1">
    <citation type="journal article" date="2019" name="Int. J. Syst. Evol. Microbiol.">
        <title>The Global Catalogue of Microorganisms (GCM) 10K type strain sequencing project: providing services to taxonomists for standard genome sequencing and annotation.</title>
        <authorList>
            <consortium name="The Broad Institute Genomics Platform"/>
            <consortium name="The Broad Institute Genome Sequencing Center for Infectious Disease"/>
            <person name="Wu L."/>
            <person name="Ma J."/>
        </authorList>
    </citation>
    <scope>NUCLEOTIDE SEQUENCE [LARGE SCALE GENOMIC DNA]</scope>
    <source>
        <strain evidence="1 2">JCM 15749</strain>
    </source>
</reference>
<proteinExistence type="predicted"/>
<accession>A0ABN2W0Y2</accession>
<organism evidence="1 2">
    <name type="scientific">Aeromicrobium halocynthiae</name>
    <dbReference type="NCBI Taxonomy" id="560557"/>
    <lineage>
        <taxon>Bacteria</taxon>
        <taxon>Bacillati</taxon>
        <taxon>Actinomycetota</taxon>
        <taxon>Actinomycetes</taxon>
        <taxon>Propionibacteriales</taxon>
        <taxon>Nocardioidaceae</taxon>
        <taxon>Aeromicrobium</taxon>
    </lineage>
</organism>
<protein>
    <submittedName>
        <fullName evidence="1">Uncharacterized protein</fullName>
    </submittedName>
</protein>
<comment type="caution">
    <text evidence="1">The sequence shown here is derived from an EMBL/GenBank/DDBJ whole genome shotgun (WGS) entry which is preliminary data.</text>
</comment>
<gene>
    <name evidence="1" type="ORF">GCM10009821_20320</name>
</gene>
<sequence length="101" mass="11534">MDVDLDSYAHHLDAGAMRRIFHYGHFIPVRRGFTKAFVDRHYPGWTWNALMDLLEGAGVAHRRPGVSPHPLWAPDRLVESVHVNSPSDYCIVWIDGTVTVR</sequence>
<dbReference type="EMBL" id="BAAAPY010000006">
    <property type="protein sequence ID" value="GAA2079972.1"/>
    <property type="molecule type" value="Genomic_DNA"/>
</dbReference>
<evidence type="ECO:0000313" key="1">
    <source>
        <dbReference type="EMBL" id="GAA2079972.1"/>
    </source>
</evidence>
<dbReference type="Proteomes" id="UP001501480">
    <property type="component" value="Unassembled WGS sequence"/>
</dbReference>
<evidence type="ECO:0000313" key="2">
    <source>
        <dbReference type="Proteomes" id="UP001501480"/>
    </source>
</evidence>
<keyword evidence="2" id="KW-1185">Reference proteome</keyword>